<protein>
    <submittedName>
        <fullName evidence="1">Uncharacterized protein</fullName>
    </submittedName>
</protein>
<dbReference type="AlphaFoldDB" id="A0AB39X6G9"/>
<dbReference type="RefSeq" id="WP_369742599.1">
    <property type="nucleotide sequence ID" value="NZ_CP165718.1"/>
</dbReference>
<evidence type="ECO:0000313" key="1">
    <source>
        <dbReference type="EMBL" id="XDV09010.1"/>
    </source>
</evidence>
<sequence>MSNVGQLERKTQNRVVKFFKDQLDYDYLGNWEYRECNSNIEKDLLTKWLKGRGISDALITRTLRQLDTAAALGEGKKLFDANKDVYRLLRYGVKEKEGAGE</sequence>
<dbReference type="EMBL" id="CP165718">
    <property type="protein sequence ID" value="XDV09010.1"/>
    <property type="molecule type" value="Genomic_DNA"/>
</dbReference>
<proteinExistence type="predicted"/>
<organism evidence="1">
    <name type="scientific">Pseudidiomarina sp. PP-1MA</name>
    <dbReference type="NCBI Taxonomy" id="3237706"/>
    <lineage>
        <taxon>Bacteria</taxon>
        <taxon>Pseudomonadati</taxon>
        <taxon>Pseudomonadota</taxon>
        <taxon>Gammaproteobacteria</taxon>
        <taxon>Alteromonadales</taxon>
        <taxon>Idiomarinaceae</taxon>
        <taxon>Pseudidiomarina</taxon>
    </lineage>
</organism>
<gene>
    <name evidence="1" type="ORF">AB8S08_09605</name>
</gene>
<reference evidence="1" key="1">
    <citation type="submission" date="2024-07" db="EMBL/GenBank/DDBJ databases">
        <title>Whole genome sequence of bacterial strains from algal surface.</title>
        <authorList>
            <person name="Kumar P."/>
        </authorList>
    </citation>
    <scope>NUCLEOTIDE SEQUENCE</scope>
    <source>
        <strain evidence="1">PP-1MA</strain>
    </source>
</reference>
<accession>A0AB39X6G9</accession>
<name>A0AB39X6G9_9GAMM</name>